<dbReference type="PANTHER" id="PTHR33067:SF35">
    <property type="entry name" value="ASPARTIC PEPTIDASE DDI1-TYPE DOMAIN-CONTAINING PROTEIN"/>
    <property type="match status" value="1"/>
</dbReference>
<protein>
    <submittedName>
        <fullName evidence="1">Protein kinase 2B, chloroplastic-like</fullName>
    </submittedName>
</protein>
<name>A0A5B6VZS0_9ROSI</name>
<organism evidence="1 2">
    <name type="scientific">Gossypium australe</name>
    <dbReference type="NCBI Taxonomy" id="47621"/>
    <lineage>
        <taxon>Eukaryota</taxon>
        <taxon>Viridiplantae</taxon>
        <taxon>Streptophyta</taxon>
        <taxon>Embryophyta</taxon>
        <taxon>Tracheophyta</taxon>
        <taxon>Spermatophyta</taxon>
        <taxon>Magnoliopsida</taxon>
        <taxon>eudicotyledons</taxon>
        <taxon>Gunneridae</taxon>
        <taxon>Pentapetalae</taxon>
        <taxon>rosids</taxon>
        <taxon>malvids</taxon>
        <taxon>Malvales</taxon>
        <taxon>Malvaceae</taxon>
        <taxon>Malvoideae</taxon>
        <taxon>Gossypium</taxon>
    </lineage>
</organism>
<evidence type="ECO:0000313" key="2">
    <source>
        <dbReference type="Proteomes" id="UP000325315"/>
    </source>
</evidence>
<gene>
    <name evidence="1" type="ORF">EPI10_024623</name>
</gene>
<evidence type="ECO:0000313" key="1">
    <source>
        <dbReference type="EMBL" id="KAA3474327.1"/>
    </source>
</evidence>
<reference evidence="2" key="1">
    <citation type="journal article" date="2019" name="Plant Biotechnol. J.">
        <title>Genome sequencing of the Australian wild diploid species Gossypium australe highlights disease resistance and delayed gland morphogenesis.</title>
        <authorList>
            <person name="Cai Y."/>
            <person name="Cai X."/>
            <person name="Wang Q."/>
            <person name="Wang P."/>
            <person name="Zhang Y."/>
            <person name="Cai C."/>
            <person name="Xu Y."/>
            <person name="Wang K."/>
            <person name="Zhou Z."/>
            <person name="Wang C."/>
            <person name="Geng S."/>
            <person name="Li B."/>
            <person name="Dong Q."/>
            <person name="Hou Y."/>
            <person name="Wang H."/>
            <person name="Ai P."/>
            <person name="Liu Z."/>
            <person name="Yi F."/>
            <person name="Sun M."/>
            <person name="An G."/>
            <person name="Cheng J."/>
            <person name="Zhang Y."/>
            <person name="Shi Q."/>
            <person name="Xie Y."/>
            <person name="Shi X."/>
            <person name="Chang Y."/>
            <person name="Huang F."/>
            <person name="Chen Y."/>
            <person name="Hong S."/>
            <person name="Mi L."/>
            <person name="Sun Q."/>
            <person name="Zhang L."/>
            <person name="Zhou B."/>
            <person name="Peng R."/>
            <person name="Zhang X."/>
            <person name="Liu F."/>
        </authorList>
    </citation>
    <scope>NUCLEOTIDE SEQUENCE [LARGE SCALE GENOMIC DNA]</scope>
    <source>
        <strain evidence="2">cv. PA1801</strain>
    </source>
</reference>
<dbReference type="GO" id="GO:0016301">
    <property type="term" value="F:kinase activity"/>
    <property type="evidence" value="ECO:0007669"/>
    <property type="project" value="UniProtKB-KW"/>
</dbReference>
<comment type="caution">
    <text evidence="1">The sequence shown here is derived from an EMBL/GenBank/DDBJ whole genome shotgun (WGS) entry which is preliminary data.</text>
</comment>
<keyword evidence="1" id="KW-0418">Kinase</keyword>
<dbReference type="AlphaFoldDB" id="A0A5B6VZS0"/>
<dbReference type="EMBL" id="SMMG02000005">
    <property type="protein sequence ID" value="KAA3474327.1"/>
    <property type="molecule type" value="Genomic_DNA"/>
</dbReference>
<keyword evidence="2" id="KW-1185">Reference proteome</keyword>
<dbReference type="PANTHER" id="PTHR33067">
    <property type="entry name" value="RNA-DIRECTED DNA POLYMERASE-RELATED"/>
    <property type="match status" value="1"/>
</dbReference>
<dbReference type="Proteomes" id="UP000325315">
    <property type="component" value="Unassembled WGS sequence"/>
</dbReference>
<keyword evidence="1" id="KW-0808">Transferase</keyword>
<proteinExistence type="predicted"/>
<sequence>MQCNENEAGMINSECLPFGSSMEHEQVNFMGNNSKPQNNLYSNNYNAGWRNYSNFSWGGQGNQRSQGSLLSKIETNLEEEIHAITVQNVEGLVKPEKKSKLEATMKSDEVAESKKEHKPVIKDCKLRVLYLAALKRDHRKEQYVLADLRASINSMPYKMFKQLGLGEPKPIRMSIQLADRSIRYPRGIIDDVPMILGRTFLATTRIVIDVATGELVLCVGDEKITFQARDFVRVLSERDDTHCSVNVSNHMAQRSL</sequence>
<accession>A0A5B6VZS0</accession>